<accession>A0A6J5T8H0</accession>
<protein>
    <submittedName>
        <fullName evidence="1">Uncharacterized protein</fullName>
    </submittedName>
</protein>
<gene>
    <name evidence="1" type="ORF">UFOVP23_45</name>
</gene>
<sequence length="317" mass="33484">MATFNYQKWERWNVGYDTSNTVFWNYTDTSLTFAEITAAGFFDVVNIAPGSPQITKNDLIYIVASDQVQMMIVDSINPIVINIFNPFVGDFLQVPNNLSDVANRTTALNNIMPASPAKGNVIYFNGTNWVLLPTSSTAGTVLTNNGTGTNPSWTSAPGFGDLLAANNLSDVANEQTALNNLMPPTPAQGNILYFNGTNWVLLATSTHAGYVLTNNGTASNPTWAAAIGTGALLAANNLSDVANEQTALNNLMPATPAQGNIVYFNGTNWVLLATSSTAGQVLTNNGTASNPTWTTPSAGGGANIGQVYPIAISQFSN</sequence>
<reference evidence="1" key="1">
    <citation type="submission" date="2020-05" db="EMBL/GenBank/DDBJ databases">
        <authorList>
            <person name="Chiriac C."/>
            <person name="Salcher M."/>
            <person name="Ghai R."/>
            <person name="Kavagutti S V."/>
        </authorList>
    </citation>
    <scope>NUCLEOTIDE SEQUENCE</scope>
</reference>
<name>A0A6J5T8H0_9CAUD</name>
<evidence type="ECO:0000313" key="1">
    <source>
        <dbReference type="EMBL" id="CAB4240961.1"/>
    </source>
</evidence>
<proteinExistence type="predicted"/>
<dbReference type="EMBL" id="LR797815">
    <property type="protein sequence ID" value="CAB4240961.1"/>
    <property type="molecule type" value="Genomic_DNA"/>
</dbReference>
<organism evidence="1">
    <name type="scientific">uncultured Caudovirales phage</name>
    <dbReference type="NCBI Taxonomy" id="2100421"/>
    <lineage>
        <taxon>Viruses</taxon>
        <taxon>Duplodnaviria</taxon>
        <taxon>Heunggongvirae</taxon>
        <taxon>Uroviricota</taxon>
        <taxon>Caudoviricetes</taxon>
        <taxon>Peduoviridae</taxon>
        <taxon>Maltschvirus</taxon>
        <taxon>Maltschvirus maltsch</taxon>
    </lineage>
</organism>